<proteinExistence type="predicted"/>
<evidence type="ECO:0008006" key="4">
    <source>
        <dbReference type="Google" id="ProtNLM"/>
    </source>
</evidence>
<accession>A0AAJ0HM46</accession>
<name>A0AAJ0HM46_9PEZI</name>
<reference evidence="2" key="1">
    <citation type="journal article" date="2023" name="Mol. Phylogenet. Evol.">
        <title>Genome-scale phylogeny and comparative genomics of the fungal order Sordariales.</title>
        <authorList>
            <person name="Hensen N."/>
            <person name="Bonometti L."/>
            <person name="Westerberg I."/>
            <person name="Brannstrom I.O."/>
            <person name="Guillou S."/>
            <person name="Cros-Aarteil S."/>
            <person name="Calhoun S."/>
            <person name="Haridas S."/>
            <person name="Kuo A."/>
            <person name="Mondo S."/>
            <person name="Pangilinan J."/>
            <person name="Riley R."/>
            <person name="LaButti K."/>
            <person name="Andreopoulos B."/>
            <person name="Lipzen A."/>
            <person name="Chen C."/>
            <person name="Yan M."/>
            <person name="Daum C."/>
            <person name="Ng V."/>
            <person name="Clum A."/>
            <person name="Steindorff A."/>
            <person name="Ohm R.A."/>
            <person name="Martin F."/>
            <person name="Silar P."/>
            <person name="Natvig D.O."/>
            <person name="Lalanne C."/>
            <person name="Gautier V."/>
            <person name="Ament-Velasquez S.L."/>
            <person name="Kruys A."/>
            <person name="Hutchinson M.I."/>
            <person name="Powell A.J."/>
            <person name="Barry K."/>
            <person name="Miller A.N."/>
            <person name="Grigoriev I.V."/>
            <person name="Debuchy R."/>
            <person name="Gladieux P."/>
            <person name="Hiltunen Thoren M."/>
            <person name="Johannesson H."/>
        </authorList>
    </citation>
    <scope>NUCLEOTIDE SEQUENCE</scope>
    <source>
        <strain evidence="2">CBS 955.72</strain>
    </source>
</reference>
<comment type="caution">
    <text evidence="2">The sequence shown here is derived from an EMBL/GenBank/DDBJ whole genome shotgun (WGS) entry which is preliminary data.</text>
</comment>
<dbReference type="SMART" id="SM00320">
    <property type="entry name" value="WD40"/>
    <property type="match status" value="2"/>
</dbReference>
<dbReference type="GO" id="GO:0005815">
    <property type="term" value="C:microtubule organizing center"/>
    <property type="evidence" value="ECO:0007669"/>
    <property type="project" value="TreeGrafter"/>
</dbReference>
<dbReference type="PANTHER" id="PTHR16220:SF0">
    <property type="entry name" value="WD REPEAT-CONTAINING PROTEIN WRAP73"/>
    <property type="match status" value="1"/>
</dbReference>
<dbReference type="EMBL" id="JAUIQD010000003">
    <property type="protein sequence ID" value="KAK3357273.1"/>
    <property type="molecule type" value="Genomic_DNA"/>
</dbReference>
<sequence>MRFSNSVKSSAHCLPSPDGKHIATLFPSVVNVRAVRSLEVVNVIKLPQDFTGPISSFQWSRSSRLLLVAGVDQVRVFSALDDSFNATVRNPVAPGSKPAHVGFGASDTEICVVSSFGLKFALYDLTSSKAVEISSPKVFSPSAASRCFSFRPQTRHLALLTRATGKDMISIHAFPTRELQRSWAPDTVDAQGIVWSPDGRWLIVWESAAQGHKVLFYTSDGHIFRTWSGPGHPPHENKDYAAGAGVRAVQFSADARHLAIGDHSRSLYIFNMTSVTEAIRLEHPSSLVPKDTVQTWQEQVGISQAGPSIHTFMRTTQVISPTARPQDSSDPISGCKSIVFDPSSALVATRLDDSPGTAWIWDLQAAELRAVFLFHGNIANLSWHPAIRETLLIRCEGEQYSGIVFVWDPLSEGPRSVDFAQRLPGAKTLGRSRASWLAHDTSSPPCLFVSDAQNYALASMGDELDQGPPPWGDHGSGSPELERVGDSSSPRREESPLELVPAADVDPVGEDEDDSELEDTFIYKR</sequence>
<reference evidence="2" key="2">
    <citation type="submission" date="2023-06" db="EMBL/GenBank/DDBJ databases">
        <authorList>
            <consortium name="Lawrence Berkeley National Laboratory"/>
            <person name="Haridas S."/>
            <person name="Hensen N."/>
            <person name="Bonometti L."/>
            <person name="Westerberg I."/>
            <person name="Brannstrom I.O."/>
            <person name="Guillou S."/>
            <person name="Cros-Aarteil S."/>
            <person name="Calhoun S."/>
            <person name="Kuo A."/>
            <person name="Mondo S."/>
            <person name="Pangilinan J."/>
            <person name="Riley R."/>
            <person name="Labutti K."/>
            <person name="Andreopoulos B."/>
            <person name="Lipzen A."/>
            <person name="Chen C."/>
            <person name="Yanf M."/>
            <person name="Daum C."/>
            <person name="Ng V."/>
            <person name="Clum A."/>
            <person name="Steindorff A."/>
            <person name="Ohm R."/>
            <person name="Martin F."/>
            <person name="Silar P."/>
            <person name="Natvig D."/>
            <person name="Lalanne C."/>
            <person name="Gautier V."/>
            <person name="Ament-Velasquez S.L."/>
            <person name="Kruys A."/>
            <person name="Hutchinson M.I."/>
            <person name="Powell A.J."/>
            <person name="Barry K."/>
            <person name="Miller A.N."/>
            <person name="Grigoriev I.V."/>
            <person name="Debuchy R."/>
            <person name="Gladieux P."/>
            <person name="Thoren M.H."/>
            <person name="Johannesson H."/>
        </authorList>
    </citation>
    <scope>NUCLEOTIDE SEQUENCE</scope>
    <source>
        <strain evidence="2">CBS 955.72</strain>
    </source>
</reference>
<evidence type="ECO:0000313" key="2">
    <source>
        <dbReference type="EMBL" id="KAK3357273.1"/>
    </source>
</evidence>
<feature type="region of interest" description="Disordered" evidence="1">
    <location>
        <begin position="460"/>
        <end position="525"/>
    </location>
</feature>
<dbReference type="Gene3D" id="2.130.10.10">
    <property type="entry name" value="YVTN repeat-like/Quinoprotein amine dehydrogenase"/>
    <property type="match status" value="2"/>
</dbReference>
<dbReference type="GO" id="GO:1990811">
    <property type="term" value="C:MWP complex"/>
    <property type="evidence" value="ECO:0007669"/>
    <property type="project" value="TreeGrafter"/>
</dbReference>
<dbReference type="GO" id="GO:1990810">
    <property type="term" value="P:microtubule anchoring at mitotic spindle pole body"/>
    <property type="evidence" value="ECO:0007669"/>
    <property type="project" value="TreeGrafter"/>
</dbReference>
<protein>
    <recommendedName>
        <fullName evidence="4">WD40 domain-containing protein</fullName>
    </recommendedName>
</protein>
<evidence type="ECO:0000256" key="1">
    <source>
        <dbReference type="SAM" id="MobiDB-lite"/>
    </source>
</evidence>
<feature type="compositionally biased region" description="Basic and acidic residues" evidence="1">
    <location>
        <begin position="480"/>
        <end position="495"/>
    </location>
</feature>
<dbReference type="InterPro" id="IPR001680">
    <property type="entry name" value="WD40_rpt"/>
</dbReference>
<evidence type="ECO:0000313" key="3">
    <source>
        <dbReference type="Proteomes" id="UP001275084"/>
    </source>
</evidence>
<feature type="compositionally biased region" description="Acidic residues" evidence="1">
    <location>
        <begin position="507"/>
        <end position="519"/>
    </location>
</feature>
<dbReference type="SUPFAM" id="SSF82171">
    <property type="entry name" value="DPP6 N-terminal domain-like"/>
    <property type="match status" value="1"/>
</dbReference>
<dbReference type="PANTHER" id="PTHR16220">
    <property type="entry name" value="WD REPEAT PROTEIN 8-RELATED"/>
    <property type="match status" value="1"/>
</dbReference>
<dbReference type="AlphaFoldDB" id="A0AAJ0HM46"/>
<organism evidence="2 3">
    <name type="scientific">Lasiosphaeria hispida</name>
    <dbReference type="NCBI Taxonomy" id="260671"/>
    <lineage>
        <taxon>Eukaryota</taxon>
        <taxon>Fungi</taxon>
        <taxon>Dikarya</taxon>
        <taxon>Ascomycota</taxon>
        <taxon>Pezizomycotina</taxon>
        <taxon>Sordariomycetes</taxon>
        <taxon>Sordariomycetidae</taxon>
        <taxon>Sordariales</taxon>
        <taxon>Lasiosphaeriaceae</taxon>
        <taxon>Lasiosphaeria</taxon>
    </lineage>
</organism>
<gene>
    <name evidence="2" type="ORF">B0T25DRAFT_566573</name>
</gene>
<dbReference type="InterPro" id="IPR015943">
    <property type="entry name" value="WD40/YVTN_repeat-like_dom_sf"/>
</dbReference>
<keyword evidence="3" id="KW-1185">Reference proteome</keyword>
<dbReference type="Proteomes" id="UP001275084">
    <property type="component" value="Unassembled WGS sequence"/>
</dbReference>
<dbReference type="InterPro" id="IPR052778">
    <property type="entry name" value="Centrosome-WD_assoc"/>
</dbReference>